<gene>
    <name evidence="1" type="ORF">GCM10007103_03820</name>
</gene>
<reference evidence="1" key="1">
    <citation type="journal article" date="2014" name="Int. J. Syst. Evol. Microbiol.">
        <title>Complete genome sequence of Corynebacterium casei LMG S-19264T (=DSM 44701T), isolated from a smear-ripened cheese.</title>
        <authorList>
            <consortium name="US DOE Joint Genome Institute (JGI-PGF)"/>
            <person name="Walter F."/>
            <person name="Albersmeier A."/>
            <person name="Kalinowski J."/>
            <person name="Ruckert C."/>
        </authorList>
    </citation>
    <scope>NUCLEOTIDE SEQUENCE</scope>
    <source>
        <strain evidence="1">KCTC 12719</strain>
    </source>
</reference>
<evidence type="ECO:0000313" key="2">
    <source>
        <dbReference type="Proteomes" id="UP000610456"/>
    </source>
</evidence>
<dbReference type="EMBL" id="BMXB01000001">
    <property type="protein sequence ID" value="GHA25803.1"/>
    <property type="molecule type" value="Genomic_DNA"/>
</dbReference>
<name>A0A918S6D2_9FLAO</name>
<reference evidence="1" key="2">
    <citation type="submission" date="2020-09" db="EMBL/GenBank/DDBJ databases">
        <authorList>
            <person name="Sun Q."/>
            <person name="Kim S."/>
        </authorList>
    </citation>
    <scope>NUCLEOTIDE SEQUENCE</scope>
    <source>
        <strain evidence="1">KCTC 12719</strain>
    </source>
</reference>
<evidence type="ECO:0000313" key="1">
    <source>
        <dbReference type="EMBL" id="GHA25803.1"/>
    </source>
</evidence>
<dbReference type="RefSeq" id="WP_189602940.1">
    <property type="nucleotide sequence ID" value="NZ_BMXB01000001.1"/>
</dbReference>
<protein>
    <submittedName>
        <fullName evidence="1">Uncharacterized protein</fullName>
    </submittedName>
</protein>
<dbReference type="AlphaFoldDB" id="A0A918S6D2"/>
<accession>A0A918S6D2</accession>
<comment type="caution">
    <text evidence="1">The sequence shown here is derived from an EMBL/GenBank/DDBJ whole genome shotgun (WGS) entry which is preliminary data.</text>
</comment>
<keyword evidence="2" id="KW-1185">Reference proteome</keyword>
<dbReference type="Proteomes" id="UP000610456">
    <property type="component" value="Unassembled WGS sequence"/>
</dbReference>
<proteinExistence type="predicted"/>
<sequence>MEFKVTANTIIGNPASRYLSQFIRDCFTSEKEEVKKMLQKKKPLKNKKGDIMPPFCIRYDRELSFKDCF</sequence>
<organism evidence="1 2">
    <name type="scientific">Salinimicrobium marinum</name>
    <dbReference type="NCBI Taxonomy" id="680283"/>
    <lineage>
        <taxon>Bacteria</taxon>
        <taxon>Pseudomonadati</taxon>
        <taxon>Bacteroidota</taxon>
        <taxon>Flavobacteriia</taxon>
        <taxon>Flavobacteriales</taxon>
        <taxon>Flavobacteriaceae</taxon>
        <taxon>Salinimicrobium</taxon>
    </lineage>
</organism>